<reference evidence="3" key="1">
    <citation type="submission" date="2024-07" db="EMBL/GenBank/DDBJ databases">
        <title>Two chromosome-level genome assemblies of Korean endemic species Abeliophyllum distichum and Forsythia ovata (Oleaceae).</title>
        <authorList>
            <person name="Jang H."/>
        </authorList>
    </citation>
    <scope>NUCLEOTIDE SEQUENCE [LARGE SCALE GENOMIC DNA]</scope>
</reference>
<proteinExistence type="predicted"/>
<keyword evidence="3" id="KW-1185">Reference proteome</keyword>
<organism evidence="2 3">
    <name type="scientific">Forsythia ovata</name>
    <dbReference type="NCBI Taxonomy" id="205694"/>
    <lineage>
        <taxon>Eukaryota</taxon>
        <taxon>Viridiplantae</taxon>
        <taxon>Streptophyta</taxon>
        <taxon>Embryophyta</taxon>
        <taxon>Tracheophyta</taxon>
        <taxon>Spermatophyta</taxon>
        <taxon>Magnoliopsida</taxon>
        <taxon>eudicotyledons</taxon>
        <taxon>Gunneridae</taxon>
        <taxon>Pentapetalae</taxon>
        <taxon>asterids</taxon>
        <taxon>lamiids</taxon>
        <taxon>Lamiales</taxon>
        <taxon>Oleaceae</taxon>
        <taxon>Forsythieae</taxon>
        <taxon>Forsythia</taxon>
    </lineage>
</organism>
<comment type="caution">
    <text evidence="2">The sequence shown here is derived from an EMBL/GenBank/DDBJ whole genome shotgun (WGS) entry which is preliminary data.</text>
</comment>
<sequence length="153" mass="17295">MEVRTRDLDSLILRSESFSYVFEALCLRILAFRERLKYYCNELKKNPTYAPTPKVLQSNIALKAKSLPLTKGMVIRESSPNSRMPTTDKIAGKGKEKVVEPPPKVKPISMQVSSFSKAGQPRSLLREKRQSSDNRSSFAKKFTNGSFFQSSPC</sequence>
<dbReference type="AlphaFoldDB" id="A0ABD1VKB0"/>
<dbReference type="Proteomes" id="UP001604277">
    <property type="component" value="Unassembled WGS sequence"/>
</dbReference>
<evidence type="ECO:0000313" key="2">
    <source>
        <dbReference type="EMBL" id="KAL2537789.1"/>
    </source>
</evidence>
<gene>
    <name evidence="2" type="ORF">Fot_19180</name>
</gene>
<feature type="compositionally biased region" description="Polar residues" evidence="1">
    <location>
        <begin position="133"/>
        <end position="153"/>
    </location>
</feature>
<feature type="region of interest" description="Disordered" evidence="1">
    <location>
        <begin position="73"/>
        <end position="153"/>
    </location>
</feature>
<evidence type="ECO:0000256" key="1">
    <source>
        <dbReference type="SAM" id="MobiDB-lite"/>
    </source>
</evidence>
<accession>A0ABD1VKB0</accession>
<evidence type="ECO:0000313" key="3">
    <source>
        <dbReference type="Proteomes" id="UP001604277"/>
    </source>
</evidence>
<feature type="compositionally biased region" description="Basic and acidic residues" evidence="1">
    <location>
        <begin position="90"/>
        <end position="99"/>
    </location>
</feature>
<dbReference type="EMBL" id="JBFOLJ010000005">
    <property type="protein sequence ID" value="KAL2537789.1"/>
    <property type="molecule type" value="Genomic_DNA"/>
</dbReference>
<name>A0ABD1VKB0_9LAMI</name>
<protein>
    <submittedName>
        <fullName evidence="2">Uncharacterized protein</fullName>
    </submittedName>
</protein>